<comment type="caution">
    <text evidence="1">The sequence shown here is derived from an EMBL/GenBank/DDBJ whole genome shotgun (WGS) entry which is preliminary data.</text>
</comment>
<gene>
    <name evidence="1" type="ORF">BHAOGJBA_1360</name>
</gene>
<organism evidence="1 2">
    <name type="scientific">Methylobacterium hispanicum</name>
    <dbReference type="NCBI Taxonomy" id="270350"/>
    <lineage>
        <taxon>Bacteria</taxon>
        <taxon>Pseudomonadati</taxon>
        <taxon>Pseudomonadota</taxon>
        <taxon>Alphaproteobacteria</taxon>
        <taxon>Hyphomicrobiales</taxon>
        <taxon>Methylobacteriaceae</taxon>
        <taxon>Methylobacterium</taxon>
    </lineage>
</organism>
<keyword evidence="2" id="KW-1185">Reference proteome</keyword>
<evidence type="ECO:0000313" key="1">
    <source>
        <dbReference type="EMBL" id="GJD87855.1"/>
    </source>
</evidence>
<proteinExistence type="predicted"/>
<reference evidence="1" key="1">
    <citation type="journal article" date="2016" name="Front. Microbiol.">
        <title>Genome Sequence of the Piezophilic, Mesophilic Sulfate-Reducing Bacterium Desulfovibrio indicus J2T.</title>
        <authorList>
            <person name="Cao J."/>
            <person name="Maignien L."/>
            <person name="Shao Z."/>
            <person name="Alain K."/>
            <person name="Jebbar M."/>
        </authorList>
    </citation>
    <scope>NUCLEOTIDE SEQUENCE</scope>
    <source>
        <strain evidence="1">DSM 16372</strain>
    </source>
</reference>
<dbReference type="EMBL" id="BPQO01000004">
    <property type="protein sequence ID" value="GJD87855.1"/>
    <property type="molecule type" value="Genomic_DNA"/>
</dbReference>
<protein>
    <submittedName>
        <fullName evidence="1">Uncharacterized protein</fullName>
    </submittedName>
</protein>
<reference evidence="1" key="2">
    <citation type="submission" date="2021-08" db="EMBL/GenBank/DDBJ databases">
        <authorList>
            <person name="Tani A."/>
            <person name="Ola A."/>
            <person name="Ogura Y."/>
            <person name="Katsura K."/>
            <person name="Hayashi T."/>
        </authorList>
    </citation>
    <scope>NUCLEOTIDE SEQUENCE</scope>
    <source>
        <strain evidence="1">DSM 16372</strain>
    </source>
</reference>
<dbReference type="Proteomes" id="UP001055247">
    <property type="component" value="Unassembled WGS sequence"/>
</dbReference>
<name>A0AAV4ZJ70_9HYPH</name>
<evidence type="ECO:0000313" key="2">
    <source>
        <dbReference type="Proteomes" id="UP001055247"/>
    </source>
</evidence>
<dbReference type="AlphaFoldDB" id="A0AAV4ZJ70"/>
<sequence length="109" mass="11444">MSFTTTAIESAAAHPVRDLVPDLATEGMGIIRMGAAGRTVAAVYATCALLALAYPQALASWLDDFEPNPVVDVARAGVARLVAVSETLGVAQTSEYLREIGKSITRKPQ</sequence>
<dbReference type="RefSeq" id="WP_238229848.1">
    <property type="nucleotide sequence ID" value="NZ_BPQO01000004.1"/>
</dbReference>
<accession>A0AAV4ZJ70</accession>